<dbReference type="Proteomes" id="UP000247480">
    <property type="component" value="Unassembled WGS sequence"/>
</dbReference>
<evidence type="ECO:0000313" key="4">
    <source>
        <dbReference type="Proteomes" id="UP000247480"/>
    </source>
</evidence>
<dbReference type="RefSeq" id="WP_110459701.1">
    <property type="nucleotide sequence ID" value="NZ_AP019411.1"/>
</dbReference>
<dbReference type="Gene3D" id="3.40.640.10">
    <property type="entry name" value="Type I PLP-dependent aspartate aminotransferase-like (Major domain)"/>
    <property type="match status" value="1"/>
</dbReference>
<dbReference type="InterPro" id="IPR015421">
    <property type="entry name" value="PyrdxlP-dep_Trfase_major"/>
</dbReference>
<dbReference type="PANTHER" id="PTHR43586">
    <property type="entry name" value="CYSTEINE DESULFURASE"/>
    <property type="match status" value="1"/>
</dbReference>
<keyword evidence="3" id="KW-0456">Lyase</keyword>
<feature type="domain" description="Aminotransferase class V" evidence="2">
    <location>
        <begin position="21"/>
        <end position="369"/>
    </location>
</feature>
<protein>
    <submittedName>
        <fullName evidence="3">Selenocysteine lyase/Cysteine desulfurase</fullName>
    </submittedName>
</protein>
<accession>A0A2V0QFK0</accession>
<dbReference type="GO" id="GO:0016829">
    <property type="term" value="F:lyase activity"/>
    <property type="evidence" value="ECO:0007669"/>
    <property type="project" value="UniProtKB-KW"/>
</dbReference>
<sequence>MSKFDIAAVRKNFPAADNMLYLDAAHQTPLSLPVKAELDAFYDAALNYAGPKYGWLARIEEVRAKLAAFIGAQPDQIAFTKNTSEGLNICASGLQWKAGDNVLLLEGEHPNNAYAWLAKRDAGLEVRLVPADKKWADAATFAPYVDDRTKAIAISHVMFHSGQRNDLADIIAFAKARGIEVIADSMQSIGVLPVDVRNMGVSAIASGSHKGLLTPQGLGFMYTATGVDTLAPTYVSNAGVANARADLVAGDEPIVLRENAHRFEIGNFNLPAIHALGGALDMINEIGLSNIEDHVMALGDELIAICDRLGIELVGPREREHRSHIYVLDLKQQEWPAFFKDENIRLSPVRDGIRVSFGIYNTSDDVKLFGSALEKGLKKIQRKAA</sequence>
<proteinExistence type="predicted"/>
<reference evidence="3 4" key="1">
    <citation type="submission" date="2018-04" db="EMBL/GenBank/DDBJ databases">
        <title>Draft genome sequence of Pseudomonas syringae pv. actinidiae biovar 1 strains isolated from kiwifruit in Kagawa prefecture.</title>
        <authorList>
            <person name="Tabuchi M."/>
            <person name="Saito M."/>
            <person name="Fujiwara S."/>
            <person name="Sasa N."/>
            <person name="Akimitsu K."/>
            <person name="Gomi K."/>
            <person name="Konishi-Sugita S."/>
            <person name="Hamano K."/>
            <person name="Kataoka I."/>
        </authorList>
    </citation>
    <scope>NUCLEOTIDE SEQUENCE [LARGE SCALE GENOMIC DNA]</scope>
    <source>
        <strain evidence="3 4">MAFF212206</strain>
    </source>
</reference>
<dbReference type="PANTHER" id="PTHR43586:SF15">
    <property type="entry name" value="BLR3095 PROTEIN"/>
    <property type="match status" value="1"/>
</dbReference>
<dbReference type="InterPro" id="IPR015422">
    <property type="entry name" value="PyrdxlP-dep_Trfase_small"/>
</dbReference>
<keyword evidence="1" id="KW-0663">Pyridoxal phosphate</keyword>
<gene>
    <name evidence="3" type="ORF">KPSA1_04998</name>
</gene>
<name>A0A2V0QFK0_PSESF</name>
<dbReference type="InterPro" id="IPR000192">
    <property type="entry name" value="Aminotrans_V_dom"/>
</dbReference>
<comment type="caution">
    <text evidence="3">The sequence shown here is derived from an EMBL/GenBank/DDBJ whole genome shotgun (WGS) entry which is preliminary data.</text>
</comment>
<dbReference type="Pfam" id="PF00266">
    <property type="entry name" value="Aminotran_5"/>
    <property type="match status" value="1"/>
</dbReference>
<dbReference type="SUPFAM" id="SSF53383">
    <property type="entry name" value="PLP-dependent transferases"/>
    <property type="match status" value="1"/>
</dbReference>
<dbReference type="EMBL" id="BGJZ01000244">
    <property type="protein sequence ID" value="GBH11557.1"/>
    <property type="molecule type" value="Genomic_DNA"/>
</dbReference>
<dbReference type="AlphaFoldDB" id="A0A2V0QFK0"/>
<evidence type="ECO:0000256" key="1">
    <source>
        <dbReference type="ARBA" id="ARBA00022898"/>
    </source>
</evidence>
<evidence type="ECO:0000259" key="2">
    <source>
        <dbReference type="Pfam" id="PF00266"/>
    </source>
</evidence>
<dbReference type="Gene3D" id="3.90.1150.10">
    <property type="entry name" value="Aspartate Aminotransferase, domain 1"/>
    <property type="match status" value="1"/>
</dbReference>
<dbReference type="InterPro" id="IPR015424">
    <property type="entry name" value="PyrdxlP-dep_Trfase"/>
</dbReference>
<organism evidence="3 4">
    <name type="scientific">Pseudomonas syringae pv. actinidiae</name>
    <dbReference type="NCBI Taxonomy" id="103796"/>
    <lineage>
        <taxon>Bacteria</taxon>
        <taxon>Pseudomonadati</taxon>
        <taxon>Pseudomonadota</taxon>
        <taxon>Gammaproteobacteria</taxon>
        <taxon>Pseudomonadales</taxon>
        <taxon>Pseudomonadaceae</taxon>
        <taxon>Pseudomonas</taxon>
        <taxon>Pseudomonas syringae</taxon>
    </lineage>
</organism>
<evidence type="ECO:0000313" key="3">
    <source>
        <dbReference type="EMBL" id="GBH11557.1"/>
    </source>
</evidence>